<keyword evidence="1" id="KW-0175">Coiled coil</keyword>
<evidence type="ECO:0000256" key="2">
    <source>
        <dbReference type="SAM" id="MobiDB-lite"/>
    </source>
</evidence>
<organism evidence="3 4">
    <name type="scientific">Sinanodonta woodiana</name>
    <name type="common">Chinese pond mussel</name>
    <name type="synonym">Anodonta woodiana</name>
    <dbReference type="NCBI Taxonomy" id="1069815"/>
    <lineage>
        <taxon>Eukaryota</taxon>
        <taxon>Metazoa</taxon>
        <taxon>Spiralia</taxon>
        <taxon>Lophotrochozoa</taxon>
        <taxon>Mollusca</taxon>
        <taxon>Bivalvia</taxon>
        <taxon>Autobranchia</taxon>
        <taxon>Heteroconchia</taxon>
        <taxon>Palaeoheterodonta</taxon>
        <taxon>Unionida</taxon>
        <taxon>Unionoidea</taxon>
        <taxon>Unionidae</taxon>
        <taxon>Unioninae</taxon>
        <taxon>Sinanodonta</taxon>
    </lineage>
</organism>
<evidence type="ECO:0000256" key="1">
    <source>
        <dbReference type="SAM" id="Coils"/>
    </source>
</evidence>
<keyword evidence="4" id="KW-1185">Reference proteome</keyword>
<proteinExistence type="predicted"/>
<reference evidence="3 4" key="1">
    <citation type="submission" date="2024-11" db="EMBL/GenBank/DDBJ databases">
        <title>Chromosome-level genome assembly of the freshwater bivalve Anodonta woodiana.</title>
        <authorList>
            <person name="Chen X."/>
        </authorList>
    </citation>
    <scope>NUCLEOTIDE SEQUENCE [LARGE SCALE GENOMIC DNA]</scope>
    <source>
        <strain evidence="3">MN2024</strain>
        <tissue evidence="3">Gills</tissue>
    </source>
</reference>
<dbReference type="AlphaFoldDB" id="A0ABD3W3F9"/>
<sequence length="239" mass="27358">MKNSVAGNTSTVDMTETISISLPDSDKHTAYIELSNKCREFYQARMKSAKLLKEKLSSNINRTNRKKNSLDTAMETLRTEMSSLMDQDLSLMKQLLTLNETIEELKWQQRHYHSRSSIADSSCDLNNSDCSVSETDMYESENESLQKYPTSSALSLHSWLSKTNNSEEHNCESDENTLQVKSGSNNNRCDTHKTNPVFTSRMFIEGEYIVRCNIKECFEEHNSFDSGIYEPLEAKEITV</sequence>
<comment type="caution">
    <text evidence="3">The sequence shown here is derived from an EMBL/GenBank/DDBJ whole genome shotgun (WGS) entry which is preliminary data.</text>
</comment>
<dbReference type="InterPro" id="IPR039499">
    <property type="entry name" value="LURA1/LRA25"/>
</dbReference>
<name>A0ABD3W3F9_SINWO</name>
<feature type="region of interest" description="Disordered" evidence="2">
    <location>
        <begin position="165"/>
        <end position="187"/>
    </location>
</feature>
<protein>
    <submittedName>
        <fullName evidence="3">Uncharacterized protein</fullName>
    </submittedName>
</protein>
<feature type="compositionally biased region" description="Polar residues" evidence="2">
    <location>
        <begin position="176"/>
        <end position="187"/>
    </location>
</feature>
<accession>A0ABD3W3F9</accession>
<dbReference type="EMBL" id="JBJQND010000008">
    <property type="protein sequence ID" value="KAL3868419.1"/>
    <property type="molecule type" value="Genomic_DNA"/>
</dbReference>
<evidence type="ECO:0000313" key="4">
    <source>
        <dbReference type="Proteomes" id="UP001634394"/>
    </source>
</evidence>
<feature type="coiled-coil region" evidence="1">
    <location>
        <begin position="46"/>
        <end position="87"/>
    </location>
</feature>
<dbReference type="Pfam" id="PF14854">
    <property type="entry name" value="LURAP"/>
    <property type="match status" value="1"/>
</dbReference>
<dbReference type="Proteomes" id="UP001634394">
    <property type="component" value="Unassembled WGS sequence"/>
</dbReference>
<evidence type="ECO:0000313" key="3">
    <source>
        <dbReference type="EMBL" id="KAL3868419.1"/>
    </source>
</evidence>
<gene>
    <name evidence="3" type="ORF">ACJMK2_041227</name>
</gene>